<dbReference type="Proteomes" id="UP001202827">
    <property type="component" value="Unassembled WGS sequence"/>
</dbReference>
<keyword evidence="1" id="KW-0175">Coiled coil</keyword>
<dbReference type="RefSeq" id="WP_118848971.1">
    <property type="nucleotide sequence ID" value="NZ_JALPRY010000012.1"/>
</dbReference>
<evidence type="ECO:0000256" key="1">
    <source>
        <dbReference type="SAM" id="Coils"/>
    </source>
</evidence>
<accession>A0ABT0IRJ6</accession>
<keyword evidence="3" id="KW-1185">Reference proteome</keyword>
<gene>
    <name evidence="2" type="ORF">M0654_10915</name>
</gene>
<proteinExistence type="predicted"/>
<organism evidence="2 3">
    <name type="scientific">Neorhizobium turbinariae</name>
    <dbReference type="NCBI Taxonomy" id="2937795"/>
    <lineage>
        <taxon>Bacteria</taxon>
        <taxon>Pseudomonadati</taxon>
        <taxon>Pseudomonadota</taxon>
        <taxon>Alphaproteobacteria</taxon>
        <taxon>Hyphomicrobiales</taxon>
        <taxon>Rhizobiaceae</taxon>
        <taxon>Rhizobium/Agrobacterium group</taxon>
        <taxon>Neorhizobium</taxon>
    </lineage>
</organism>
<sequence>MNQQLNEIIARIRTEVSADSASRPHLTVATEELRLILQSLEMLHSEKEELRRKAEQQAEVVEAVEVFIAAYRDKYKNYGSGGIRPSAVFRREVSMIWAAMNGRQLATEMSF</sequence>
<evidence type="ECO:0000313" key="3">
    <source>
        <dbReference type="Proteomes" id="UP001202827"/>
    </source>
</evidence>
<evidence type="ECO:0000313" key="2">
    <source>
        <dbReference type="EMBL" id="MCK8780496.1"/>
    </source>
</evidence>
<reference evidence="2 3" key="1">
    <citation type="submission" date="2022-04" db="EMBL/GenBank/DDBJ databases">
        <title>Rhizobium coralii sp. nov., isolated from coral Turbinaria peltata.</title>
        <authorList>
            <person name="Sun H."/>
        </authorList>
    </citation>
    <scope>NUCLEOTIDE SEQUENCE [LARGE SCALE GENOMIC DNA]</scope>
    <source>
        <strain evidence="2 3">NTR19</strain>
    </source>
</reference>
<protein>
    <submittedName>
        <fullName evidence="2">C1 family peptidase</fullName>
    </submittedName>
</protein>
<feature type="coiled-coil region" evidence="1">
    <location>
        <begin position="33"/>
        <end position="64"/>
    </location>
</feature>
<comment type="caution">
    <text evidence="2">The sequence shown here is derived from an EMBL/GenBank/DDBJ whole genome shotgun (WGS) entry which is preliminary data.</text>
</comment>
<name>A0ABT0IRJ6_9HYPH</name>
<dbReference type="EMBL" id="JALPRY010000012">
    <property type="protein sequence ID" value="MCK8780496.1"/>
    <property type="molecule type" value="Genomic_DNA"/>
</dbReference>